<dbReference type="GO" id="GO:0004750">
    <property type="term" value="F:D-ribulose-phosphate 3-epimerase activity"/>
    <property type="evidence" value="ECO:0007669"/>
    <property type="project" value="UniProtKB-UniRule"/>
</dbReference>
<evidence type="ECO:0000256" key="11">
    <source>
        <dbReference type="PIRNR" id="PIRNR001461"/>
    </source>
</evidence>
<comment type="caution">
    <text evidence="15">The sequence shown here is derived from an EMBL/GenBank/DDBJ whole genome shotgun (WGS) entry which is preliminary data.</text>
</comment>
<name>A0A1J4S8Y5_9BACT</name>
<organism evidence="15 16">
    <name type="scientific">Candidatus Desantisbacteria bacterium CG1_02_38_46</name>
    <dbReference type="NCBI Taxonomy" id="1817893"/>
    <lineage>
        <taxon>Bacteria</taxon>
        <taxon>Candidatus Desantisiibacteriota</taxon>
    </lineage>
</organism>
<feature type="binding site" evidence="10 13">
    <location>
        <position position="67"/>
    </location>
    <ligand>
        <name>a divalent metal cation</name>
        <dbReference type="ChEBI" id="CHEBI:60240"/>
    </ligand>
</feature>
<evidence type="ECO:0000256" key="5">
    <source>
        <dbReference type="ARBA" id="ARBA00001954"/>
    </source>
</evidence>
<dbReference type="PROSITE" id="PS01085">
    <property type="entry name" value="RIBUL_P_3_EPIMER_1"/>
    <property type="match status" value="1"/>
</dbReference>
<reference evidence="15 16" key="1">
    <citation type="journal article" date="2016" name="Environ. Microbiol.">
        <title>Genomic resolution of a cold subsurface aquifer community provides metabolic insights for novel microbes adapted to high CO concentrations.</title>
        <authorList>
            <person name="Probst A.J."/>
            <person name="Castelle C.J."/>
            <person name="Singh A."/>
            <person name="Brown C.T."/>
            <person name="Anantharaman K."/>
            <person name="Sharon I."/>
            <person name="Hug L.A."/>
            <person name="Burstein D."/>
            <person name="Emerson J.B."/>
            <person name="Thomas B.C."/>
            <person name="Banfield J.F."/>
        </authorList>
    </citation>
    <scope>NUCLEOTIDE SEQUENCE [LARGE SCALE GENOMIC DNA]</scope>
    <source>
        <strain evidence="15">CG1_02_38_46</strain>
    </source>
</reference>
<feature type="binding site" evidence="10 14">
    <location>
        <position position="67"/>
    </location>
    <ligand>
        <name>substrate</name>
    </ligand>
</feature>
<keyword evidence="13" id="KW-0464">Manganese</keyword>
<dbReference type="STRING" id="1817893.AUJ66_08005"/>
<feature type="binding site" evidence="14">
    <location>
        <begin position="199"/>
        <end position="200"/>
    </location>
    <ligand>
        <name>substrate</name>
    </ligand>
</feature>
<dbReference type="EC" id="5.1.3.1" evidence="7 10"/>
<evidence type="ECO:0000256" key="6">
    <source>
        <dbReference type="ARBA" id="ARBA00009541"/>
    </source>
</evidence>
<dbReference type="InterPro" id="IPR013785">
    <property type="entry name" value="Aldolase_TIM"/>
</dbReference>
<feature type="binding site" evidence="10 14">
    <location>
        <begin position="143"/>
        <end position="146"/>
    </location>
    <ligand>
        <name>substrate</name>
    </ligand>
</feature>
<dbReference type="SUPFAM" id="SSF51366">
    <property type="entry name" value="Ribulose-phoshate binding barrel"/>
    <property type="match status" value="1"/>
</dbReference>
<evidence type="ECO:0000256" key="4">
    <source>
        <dbReference type="ARBA" id="ARBA00001947"/>
    </source>
</evidence>
<comment type="cofactor">
    <cofactor evidence="3">
        <name>Co(2+)</name>
        <dbReference type="ChEBI" id="CHEBI:48828"/>
    </cofactor>
</comment>
<comment type="caution">
    <text evidence="10">Lacks conserved residue(s) required for the propagation of feature annotation.</text>
</comment>
<dbReference type="GO" id="GO:0046872">
    <property type="term" value="F:metal ion binding"/>
    <property type="evidence" value="ECO:0007669"/>
    <property type="project" value="UniProtKB-UniRule"/>
</dbReference>
<keyword evidence="13" id="KW-0862">Zinc</keyword>
<evidence type="ECO:0000256" key="9">
    <source>
        <dbReference type="ARBA" id="ARBA00023235"/>
    </source>
</evidence>
<dbReference type="HAMAP" id="MF_02227">
    <property type="entry name" value="RPE"/>
    <property type="match status" value="1"/>
</dbReference>
<dbReference type="GO" id="GO:0006098">
    <property type="term" value="P:pentose-phosphate shunt"/>
    <property type="evidence" value="ECO:0007669"/>
    <property type="project" value="UniProtKB-UniRule"/>
</dbReference>
<feature type="active site" description="Proton donor" evidence="10 12">
    <location>
        <position position="177"/>
    </location>
</feature>
<comment type="cofactor">
    <cofactor evidence="5">
        <name>Fe(2+)</name>
        <dbReference type="ChEBI" id="CHEBI:29033"/>
    </cofactor>
</comment>
<gene>
    <name evidence="10" type="primary">rpe</name>
    <name evidence="15" type="ORF">AUJ66_08005</name>
</gene>
<comment type="cofactor">
    <cofactor evidence="2">
        <name>Mn(2+)</name>
        <dbReference type="ChEBI" id="CHEBI:29035"/>
    </cofactor>
</comment>
<sequence>MREIKIAPSIMCMDFNHLEDEIHKLERGGAHLFHFDIMDGVFVPNFTLGPDVIKALRKKTKISFDVHLMICHPERYIETFVKAGSDIICVHAESTVHLDRLLQTIRSYKVKSAVALNPATPISVIKYVLDKLDMVLIMAVNPGFAGQKFISKTVEKVRELRSLLTMNNFNNIEIEVDGCINSHTIAMLLESGANVFVGGTAGVFIKNKNISETLRKLYFDASKSLNAILLEKGNTVSKATFQDLKKWWKNQ</sequence>
<evidence type="ECO:0000256" key="13">
    <source>
        <dbReference type="PIRSR" id="PIRSR001461-2"/>
    </source>
</evidence>
<comment type="similarity">
    <text evidence="6 10 11">Belongs to the ribulose-phosphate 3-epimerase family.</text>
</comment>
<evidence type="ECO:0000256" key="2">
    <source>
        <dbReference type="ARBA" id="ARBA00001936"/>
    </source>
</evidence>
<protein>
    <recommendedName>
        <fullName evidence="7 10">Ribulose-phosphate 3-epimerase</fullName>
        <ecNumber evidence="7 10">5.1.3.1</ecNumber>
    </recommendedName>
</protein>
<dbReference type="Pfam" id="PF00834">
    <property type="entry name" value="Ribul_P_3_epim"/>
    <property type="match status" value="1"/>
</dbReference>
<dbReference type="InterPro" id="IPR026019">
    <property type="entry name" value="Ribul_P_3_epim"/>
</dbReference>
<dbReference type="GO" id="GO:0019323">
    <property type="term" value="P:pentose catabolic process"/>
    <property type="evidence" value="ECO:0007669"/>
    <property type="project" value="UniProtKB-UniRule"/>
</dbReference>
<dbReference type="NCBIfam" id="TIGR01163">
    <property type="entry name" value="rpe"/>
    <property type="match status" value="1"/>
</dbReference>
<feature type="binding site" evidence="10 13">
    <location>
        <position position="36"/>
    </location>
    <ligand>
        <name>a divalent metal cation</name>
        <dbReference type="ChEBI" id="CHEBI:60240"/>
    </ligand>
</feature>
<accession>A0A1J4S8Y5</accession>
<evidence type="ECO:0000256" key="8">
    <source>
        <dbReference type="ARBA" id="ARBA00022723"/>
    </source>
</evidence>
<dbReference type="Gene3D" id="3.20.20.70">
    <property type="entry name" value="Aldolase class I"/>
    <property type="match status" value="1"/>
</dbReference>
<dbReference type="PANTHER" id="PTHR11749">
    <property type="entry name" value="RIBULOSE-5-PHOSPHATE-3-EPIMERASE"/>
    <property type="match status" value="1"/>
</dbReference>
<evidence type="ECO:0000256" key="12">
    <source>
        <dbReference type="PIRSR" id="PIRSR001461-1"/>
    </source>
</evidence>
<evidence type="ECO:0000256" key="3">
    <source>
        <dbReference type="ARBA" id="ARBA00001941"/>
    </source>
</evidence>
<dbReference type="Proteomes" id="UP000182278">
    <property type="component" value="Unassembled WGS sequence"/>
</dbReference>
<keyword evidence="8 10" id="KW-0479">Metal-binding</keyword>
<evidence type="ECO:0000313" key="15">
    <source>
        <dbReference type="EMBL" id="OIN95891.1"/>
    </source>
</evidence>
<keyword evidence="13" id="KW-0170">Cobalt</keyword>
<comment type="pathway">
    <text evidence="10">Carbohydrate degradation.</text>
</comment>
<proteinExistence type="inferred from homology"/>
<feature type="binding site" evidence="10 13">
    <location>
        <position position="177"/>
    </location>
    <ligand>
        <name>a divalent metal cation</name>
        <dbReference type="ChEBI" id="CHEBI:60240"/>
    </ligand>
</feature>
<feature type="active site" description="Proton acceptor" evidence="10 12">
    <location>
        <position position="36"/>
    </location>
</feature>
<dbReference type="NCBIfam" id="NF004076">
    <property type="entry name" value="PRK05581.1-4"/>
    <property type="match status" value="1"/>
</dbReference>
<dbReference type="CDD" id="cd00429">
    <property type="entry name" value="RPE"/>
    <property type="match status" value="1"/>
</dbReference>
<keyword evidence="9 10" id="KW-0413">Isomerase</keyword>
<comment type="catalytic activity">
    <reaction evidence="1 10 11">
        <text>D-ribulose 5-phosphate = D-xylulose 5-phosphate</text>
        <dbReference type="Rhea" id="RHEA:13677"/>
        <dbReference type="ChEBI" id="CHEBI:57737"/>
        <dbReference type="ChEBI" id="CHEBI:58121"/>
        <dbReference type="EC" id="5.1.3.1"/>
    </reaction>
</comment>
<dbReference type="InterPro" id="IPR000056">
    <property type="entry name" value="Ribul_P_3_epim-like"/>
</dbReference>
<evidence type="ECO:0000256" key="7">
    <source>
        <dbReference type="ARBA" id="ARBA00013188"/>
    </source>
</evidence>
<dbReference type="AlphaFoldDB" id="A0A1J4S8Y5"/>
<feature type="binding site" evidence="10 14">
    <location>
        <position position="9"/>
    </location>
    <ligand>
        <name>substrate</name>
    </ligand>
</feature>
<keyword evidence="10 11" id="KW-0119">Carbohydrate metabolism</keyword>
<evidence type="ECO:0000256" key="10">
    <source>
        <dbReference type="HAMAP-Rule" id="MF_02227"/>
    </source>
</evidence>
<dbReference type="PIRSF" id="PIRSF001461">
    <property type="entry name" value="RPE"/>
    <property type="match status" value="1"/>
</dbReference>
<feature type="binding site" evidence="10 13">
    <location>
        <position position="34"/>
    </location>
    <ligand>
        <name>a divalent metal cation</name>
        <dbReference type="ChEBI" id="CHEBI:60240"/>
    </ligand>
</feature>
<dbReference type="FunFam" id="3.20.20.70:FF:000004">
    <property type="entry name" value="Ribulose-phosphate 3-epimerase"/>
    <property type="match status" value="1"/>
</dbReference>
<evidence type="ECO:0000313" key="16">
    <source>
        <dbReference type="Proteomes" id="UP000182278"/>
    </source>
</evidence>
<evidence type="ECO:0000256" key="1">
    <source>
        <dbReference type="ARBA" id="ARBA00001782"/>
    </source>
</evidence>
<comment type="function">
    <text evidence="10">Catalyzes the reversible epimerization of D-ribulose 5-phosphate to D-xylulose 5-phosphate.</text>
</comment>
<dbReference type="EMBL" id="MNUO01000123">
    <property type="protein sequence ID" value="OIN95891.1"/>
    <property type="molecule type" value="Genomic_DNA"/>
</dbReference>
<dbReference type="InterPro" id="IPR011060">
    <property type="entry name" value="RibuloseP-bd_barrel"/>
</dbReference>
<comment type="cofactor">
    <cofactor evidence="4">
        <name>Zn(2+)</name>
        <dbReference type="ChEBI" id="CHEBI:29105"/>
    </cofactor>
</comment>
<evidence type="ECO:0000256" key="14">
    <source>
        <dbReference type="PIRSR" id="PIRSR001461-3"/>
    </source>
</evidence>
<dbReference type="GO" id="GO:0005737">
    <property type="term" value="C:cytoplasm"/>
    <property type="evidence" value="ECO:0007669"/>
    <property type="project" value="UniProtKB-ARBA"/>
</dbReference>
<comment type="cofactor">
    <cofactor evidence="10 13">
        <name>a divalent metal cation</name>
        <dbReference type="ChEBI" id="CHEBI:60240"/>
    </cofactor>
    <text evidence="10 13">Binds 1 divalent metal cation per subunit.</text>
</comment>